<dbReference type="GO" id="GO:0005829">
    <property type="term" value="C:cytosol"/>
    <property type="evidence" value="ECO:0007669"/>
    <property type="project" value="TreeGrafter"/>
</dbReference>
<keyword evidence="5" id="KW-0479">Metal-binding</keyword>
<feature type="domain" description="PFL" evidence="12">
    <location>
        <begin position="277"/>
        <end position="975"/>
    </location>
</feature>
<evidence type="ECO:0000313" key="14">
    <source>
        <dbReference type="EMBL" id="KUG21869.1"/>
    </source>
</evidence>
<dbReference type="InterPro" id="IPR058240">
    <property type="entry name" value="rSAM_sf"/>
</dbReference>
<dbReference type="GO" id="GO:0046872">
    <property type="term" value="F:metal ion binding"/>
    <property type="evidence" value="ECO:0007669"/>
    <property type="project" value="UniProtKB-KW"/>
</dbReference>
<sequence>MQTAKNLTNYETEPQEKLKILKIQRTCVHDGPGIRTTIFFQGCGLRCLWCQNPEALSYRPEFADDGDYSISGIVELVSRDKDYYYKTNGGVTLSGGDPLLQKPDSMIPLLDSLHRENIHIAVETSLHVPWANVEKLAPYIDLFLADLKVVGDENLHKKFTQHDSKLIQENIKKLLALKANVKFRMVIVPGYNDGKEQIKATADFLKSVGHDSIELLKYHNMYEEKARRLSLVTESLNITNDQSLTALKSAVESFKVHGTKTSCYDLDARRHKAVFTKRVHDIQDAIRKSGRALCFEVSRLKTDYYKKNGFKKPNTIHRAERLDYVLKNKSVIIYPQELLVGNFTAKRCAGQIWEEHYGALFASILHQIHRQKPVPFQCTWKERINFFYRTLPFWLRHCLLLKTANSIPKFMMTIARASENAYGFNNNMAAIAHFTMNYDRILALGTTGIIKEIEAARKGKPESSQAFYDGAIISLKALEAFAERYTDKLSSLAKEEKDPQRRKELEEMATICTYVPKNPARTYHEALQSMLFFQIAVCTESYENAISHGRLDQVVYPYYKRDKEAGIIDYDKAKELLALFILKMDEVILVNDGDTYLRIGRLFETMSVDQAVTAGGLGRDGKDATNPCTYMLLDICELQPYACNMSARIHKDSPQEYLDRLAEVYINGAPMPALYNDEIYLKTLAKHYPDIPVEDARNYANIGCVEPNVNDDHFGNTDCANVNVAMPFLQALKGEESDLWNVGLADQIEKMTTKFFEYNCRRDNKPSKYILAKYLKARNRFKKKRTPPPKPPANMDDLLTRFQSRLNFITNSILADHQDIEKVIAEHFTTPLSSTLFPNCIDSGKDLCQGGAKVNSSGIQAVGITDVADSLFAIDEVVFKKKLYSTTDVINAIDNNFEGERNQEIRKALLAVPKFGHDGSREASAWVNKTLDIWCKALKSVKNCPRNGIYTAGYYALNVNDLYGKKTPALPSGRLAGVSLANSVTPHYGMETNDLLSSLNSVAEADFVNYAPNGTTVTFTVDSALFQGKDGIKNLAGIFSTFFKKGGMQFQPNVIDRQILLDAYDHPEKYPHLLVRVAGYCSYFNDLSDDLKKIIINRTCYS</sequence>
<dbReference type="SUPFAM" id="SSF51998">
    <property type="entry name" value="PFL-like glycyl radical enzymes"/>
    <property type="match status" value="1"/>
</dbReference>
<evidence type="ECO:0000259" key="12">
    <source>
        <dbReference type="PROSITE" id="PS51554"/>
    </source>
</evidence>
<name>A0A0W8FLS9_9ZZZZ</name>
<accession>A0A0W8FLS9</accession>
<keyword evidence="3" id="KW-0004">4Fe-4S</keyword>
<gene>
    <name evidence="14" type="ORF">ASZ90_008375</name>
</gene>
<feature type="domain" description="Glycine radical" evidence="11">
    <location>
        <begin position="982"/>
        <end position="1102"/>
    </location>
</feature>
<keyword evidence="10 14" id="KW-0456">Lyase</keyword>
<keyword evidence="7 14" id="KW-0560">Oxidoreductase</keyword>
<keyword evidence="8" id="KW-0408">Iron</keyword>
<dbReference type="InterPro" id="IPR007197">
    <property type="entry name" value="rSAM"/>
</dbReference>
<feature type="domain" description="Radical SAM core" evidence="13">
    <location>
        <begin position="29"/>
        <end position="255"/>
    </location>
</feature>
<keyword evidence="6" id="KW-0556">Organic radical</keyword>
<dbReference type="SFLD" id="SFLDS00029">
    <property type="entry name" value="Radical_SAM"/>
    <property type="match status" value="1"/>
</dbReference>
<comment type="caution">
    <text evidence="14">The sequence shown here is derived from an EMBL/GenBank/DDBJ whole genome shotgun (WGS) entry which is preliminary data.</text>
</comment>
<keyword evidence="9" id="KW-0411">Iron-sulfur</keyword>
<dbReference type="Gene3D" id="3.20.70.20">
    <property type="match status" value="1"/>
</dbReference>
<dbReference type="InterPro" id="IPR051215">
    <property type="entry name" value="GRE"/>
</dbReference>
<evidence type="ECO:0000256" key="1">
    <source>
        <dbReference type="ARBA" id="ARBA00001966"/>
    </source>
</evidence>
<dbReference type="Gene3D" id="3.20.20.70">
    <property type="entry name" value="Aldolase class I"/>
    <property type="match status" value="1"/>
</dbReference>
<dbReference type="PROSITE" id="PS51918">
    <property type="entry name" value="RADICAL_SAM"/>
    <property type="match status" value="1"/>
</dbReference>
<dbReference type="GO" id="GO:0043365">
    <property type="term" value="F:[formate-C-acetyltransferase]-activating enzyme activity"/>
    <property type="evidence" value="ECO:0007669"/>
    <property type="project" value="UniProtKB-EC"/>
</dbReference>
<dbReference type="GO" id="GO:0016829">
    <property type="term" value="F:lyase activity"/>
    <property type="evidence" value="ECO:0007669"/>
    <property type="project" value="UniProtKB-KW"/>
</dbReference>
<dbReference type="InterPro" id="IPR013785">
    <property type="entry name" value="Aldolase_TIM"/>
</dbReference>
<comment type="similarity">
    <text evidence="2">Belongs to the organic radical-activating enzymes family.</text>
</comment>
<dbReference type="PANTHER" id="PTHR43641">
    <property type="entry name" value="FORMATE ACETYLTRANSFERASE 3-RELATED"/>
    <property type="match status" value="1"/>
</dbReference>
<comment type="cofactor">
    <cofactor evidence="1">
        <name>[4Fe-4S] cluster</name>
        <dbReference type="ChEBI" id="CHEBI:49883"/>
    </cofactor>
</comment>
<evidence type="ECO:0000256" key="3">
    <source>
        <dbReference type="ARBA" id="ARBA00022485"/>
    </source>
</evidence>
<dbReference type="SFLD" id="SFLDG01066">
    <property type="entry name" value="organic_radical-activating_enz"/>
    <property type="match status" value="1"/>
</dbReference>
<dbReference type="EC" id="1.97.1.4" evidence="14"/>
<evidence type="ECO:0000256" key="8">
    <source>
        <dbReference type="ARBA" id="ARBA00023004"/>
    </source>
</evidence>
<evidence type="ECO:0000256" key="4">
    <source>
        <dbReference type="ARBA" id="ARBA00022691"/>
    </source>
</evidence>
<keyword evidence="14" id="KW-0670">Pyruvate</keyword>
<evidence type="ECO:0000256" key="2">
    <source>
        <dbReference type="ARBA" id="ARBA00009777"/>
    </source>
</evidence>
<dbReference type="InterPro" id="IPR004184">
    <property type="entry name" value="PFL_dom"/>
</dbReference>
<dbReference type="PROSITE" id="PS51149">
    <property type="entry name" value="GLY_RADICAL_2"/>
    <property type="match status" value="1"/>
</dbReference>
<organism evidence="14">
    <name type="scientific">hydrocarbon metagenome</name>
    <dbReference type="NCBI Taxonomy" id="938273"/>
    <lineage>
        <taxon>unclassified sequences</taxon>
        <taxon>metagenomes</taxon>
        <taxon>ecological metagenomes</taxon>
    </lineage>
</organism>
<evidence type="ECO:0000256" key="6">
    <source>
        <dbReference type="ARBA" id="ARBA00022818"/>
    </source>
</evidence>
<dbReference type="SUPFAM" id="SSF102114">
    <property type="entry name" value="Radical SAM enzymes"/>
    <property type="match status" value="1"/>
</dbReference>
<dbReference type="PROSITE" id="PS51554">
    <property type="entry name" value="PFL"/>
    <property type="match status" value="1"/>
</dbReference>
<dbReference type="InterPro" id="IPR001150">
    <property type="entry name" value="Gly_radical"/>
</dbReference>
<proteinExistence type="inferred from homology"/>
<evidence type="ECO:0000256" key="9">
    <source>
        <dbReference type="ARBA" id="ARBA00023014"/>
    </source>
</evidence>
<evidence type="ECO:0000259" key="11">
    <source>
        <dbReference type="PROSITE" id="PS51149"/>
    </source>
</evidence>
<dbReference type="InterPro" id="IPR001989">
    <property type="entry name" value="Radical_activat_CS"/>
</dbReference>
<dbReference type="GO" id="GO:0051539">
    <property type="term" value="F:4 iron, 4 sulfur cluster binding"/>
    <property type="evidence" value="ECO:0007669"/>
    <property type="project" value="UniProtKB-KW"/>
</dbReference>
<dbReference type="Pfam" id="PF02901">
    <property type="entry name" value="PFL-like"/>
    <property type="match status" value="1"/>
</dbReference>
<reference evidence="14" key="1">
    <citation type="journal article" date="2015" name="Proc. Natl. Acad. Sci. U.S.A.">
        <title>Networks of energetic and metabolic interactions define dynamics in microbial communities.</title>
        <authorList>
            <person name="Embree M."/>
            <person name="Liu J.K."/>
            <person name="Al-Bassam M.M."/>
            <person name="Zengler K."/>
        </authorList>
    </citation>
    <scope>NUCLEOTIDE SEQUENCE</scope>
</reference>
<evidence type="ECO:0000256" key="10">
    <source>
        <dbReference type="ARBA" id="ARBA00023239"/>
    </source>
</evidence>
<keyword evidence="4" id="KW-0949">S-adenosyl-L-methionine</keyword>
<evidence type="ECO:0000256" key="7">
    <source>
        <dbReference type="ARBA" id="ARBA00023002"/>
    </source>
</evidence>
<dbReference type="EMBL" id="LNQE01001014">
    <property type="protein sequence ID" value="KUG21869.1"/>
    <property type="molecule type" value="Genomic_DNA"/>
</dbReference>
<protein>
    <submittedName>
        <fullName evidence="14">Pyruvate formate-lyase activating enzyme</fullName>
        <ecNumber evidence="14">1.97.1.4</ecNumber>
    </submittedName>
</protein>
<evidence type="ECO:0000256" key="5">
    <source>
        <dbReference type="ARBA" id="ARBA00022723"/>
    </source>
</evidence>
<dbReference type="CDD" id="cd01335">
    <property type="entry name" value="Radical_SAM"/>
    <property type="match status" value="1"/>
</dbReference>
<evidence type="ECO:0000259" key="13">
    <source>
        <dbReference type="PROSITE" id="PS51918"/>
    </source>
</evidence>
<dbReference type="AlphaFoldDB" id="A0A0W8FLS9"/>
<dbReference type="Pfam" id="PF04055">
    <property type="entry name" value="Radical_SAM"/>
    <property type="match status" value="1"/>
</dbReference>
<dbReference type="Pfam" id="PF01228">
    <property type="entry name" value="Gly_radical"/>
    <property type="match status" value="1"/>
</dbReference>
<dbReference type="PANTHER" id="PTHR43641:SF2">
    <property type="entry name" value="DEHYDRATASE YBIW-RELATED"/>
    <property type="match status" value="1"/>
</dbReference>
<dbReference type="PROSITE" id="PS01087">
    <property type="entry name" value="RADICAL_ACTIVATING"/>
    <property type="match status" value="1"/>
</dbReference>